<gene>
    <name evidence="2" type="ORF">B5782_1168</name>
</gene>
<proteinExistence type="predicted"/>
<dbReference type="InterPro" id="IPR027417">
    <property type="entry name" value="P-loop_NTPase"/>
</dbReference>
<dbReference type="EMBL" id="NAQA01000003">
    <property type="protein sequence ID" value="OQM51217.1"/>
    <property type="molecule type" value="Genomic_DNA"/>
</dbReference>
<dbReference type="InterPro" id="IPR038729">
    <property type="entry name" value="Rad50/SbcC_AAA"/>
</dbReference>
<evidence type="ECO:0000313" key="2">
    <source>
        <dbReference type="EMBL" id="OQM51217.1"/>
    </source>
</evidence>
<comment type="caution">
    <text evidence="2">The sequence shown here is derived from an EMBL/GenBank/DDBJ whole genome shotgun (WGS) entry which is preliminary data.</text>
</comment>
<sequence length="615" mass="69741">MGKMWIRQVKAIRNDGNASTIDLQQGLNCIIGPSNTGKTGIAKTISFVCGGNAIPFTDVTGYAGASVTFSTEHGEVTLQRSLASQTIQVSSTDSDVEPGDYTVARRGKNKRPINSVLLTMLDVDEARRIAVNEAYRTVAFTWNAIRHLLLVPEDQIVRPEPSILLPKTTRNTTMTQNLSALLVLAQDETFNDEARQESSAERHARRQAVERFIFSQLDIIEPRIKQLEQLERDAATEGKTVDSYIEKLRNTLQQLEQQRRKTIDEDAELVEHISALHQENERLDVLLAQRETLLGQYDSDLARLDLQLQAMRHNREQPYPDVCQFCHSTVHIDPPSEEDIRARENEMSRIRELRNGVAKDQESLRQARIQVTQSIDEAQNAHQSNMEQLHRNLEPEARTIRQRLDGLAQSERIRAEYAELTALRKRFQATLDGADEEKVDYKKYRPREWFHEDFYYSMGATIRGILKDSGFSGTDNVGFSRETFDIEIGGYSKAEEQGKGYCAFFNTVMMLAFHDYLNRRSVHAPGWLFIDTPLLGFDEGAYTANGSLRSGLFEHLKLQAANQQIIILENTDHIGELDFSGNVNVITFTKDQTDGRYGYLDGVVDVAERPGVGRR</sequence>
<name>A0A1V8PRI6_9BIFI</name>
<organism evidence="2 3">
    <name type="scientific">Bifidobacterium catenulatum</name>
    <dbReference type="NCBI Taxonomy" id="1686"/>
    <lineage>
        <taxon>Bacteria</taxon>
        <taxon>Bacillati</taxon>
        <taxon>Actinomycetota</taxon>
        <taxon>Actinomycetes</taxon>
        <taxon>Bifidobacteriales</taxon>
        <taxon>Bifidobacteriaceae</taxon>
        <taxon>Bifidobacterium</taxon>
    </lineage>
</organism>
<protein>
    <recommendedName>
        <fullName evidence="1">Rad50/SbcC-type AAA domain-containing protein</fullName>
    </recommendedName>
</protein>
<dbReference type="SUPFAM" id="SSF52540">
    <property type="entry name" value="P-loop containing nucleoside triphosphate hydrolases"/>
    <property type="match status" value="1"/>
</dbReference>
<dbReference type="Proteomes" id="UP000192666">
    <property type="component" value="Unassembled WGS sequence"/>
</dbReference>
<evidence type="ECO:0000313" key="3">
    <source>
        <dbReference type="Proteomes" id="UP000192666"/>
    </source>
</evidence>
<reference evidence="2 3" key="1">
    <citation type="submission" date="2017-03" db="EMBL/GenBank/DDBJ databases">
        <title>Maternal inheritance of bifidobacteria.</title>
        <authorList>
            <person name="Lugli G.A."/>
            <person name="Duranti S."/>
            <person name="Milani C."/>
            <person name="Mancabelli L."/>
        </authorList>
    </citation>
    <scope>NUCLEOTIDE SEQUENCE [LARGE SCALE GENOMIC DNA]</scope>
    <source>
        <strain evidence="2 3">1899B</strain>
    </source>
</reference>
<evidence type="ECO:0000259" key="1">
    <source>
        <dbReference type="Pfam" id="PF13476"/>
    </source>
</evidence>
<dbReference type="AlphaFoldDB" id="A0A1V8PRI6"/>
<dbReference type="Pfam" id="PF13476">
    <property type="entry name" value="AAA_23"/>
    <property type="match status" value="1"/>
</dbReference>
<feature type="domain" description="Rad50/SbcC-type AAA" evidence="1">
    <location>
        <begin position="19"/>
        <end position="281"/>
    </location>
</feature>
<accession>A0A1V8PRI6</accession>
<dbReference type="Gene3D" id="3.40.50.300">
    <property type="entry name" value="P-loop containing nucleotide triphosphate hydrolases"/>
    <property type="match status" value="1"/>
</dbReference>